<keyword evidence="9 11" id="KW-0057">Aromatic amino acid biosynthesis</keyword>
<dbReference type="GO" id="GO:0009423">
    <property type="term" value="P:chorismate biosynthetic process"/>
    <property type="evidence" value="ECO:0007669"/>
    <property type="project" value="UniProtKB-UniRule"/>
</dbReference>
<dbReference type="GO" id="GO:0004765">
    <property type="term" value="F:shikimate kinase activity"/>
    <property type="evidence" value="ECO:0007669"/>
    <property type="project" value="UniProtKB-UniRule"/>
</dbReference>
<dbReference type="InterPro" id="IPR027417">
    <property type="entry name" value="P-loop_NTPase"/>
</dbReference>
<evidence type="ECO:0000256" key="3">
    <source>
        <dbReference type="ARBA" id="ARBA00012154"/>
    </source>
</evidence>
<feature type="binding site" evidence="11">
    <location>
        <position position="127"/>
    </location>
    <ligand>
        <name>ATP</name>
        <dbReference type="ChEBI" id="CHEBI:30616"/>
    </ligand>
</feature>
<comment type="catalytic activity">
    <reaction evidence="10 11">
        <text>shikimate + ATP = 3-phosphoshikimate + ADP + H(+)</text>
        <dbReference type="Rhea" id="RHEA:13121"/>
        <dbReference type="ChEBI" id="CHEBI:15378"/>
        <dbReference type="ChEBI" id="CHEBI:30616"/>
        <dbReference type="ChEBI" id="CHEBI:36208"/>
        <dbReference type="ChEBI" id="CHEBI:145989"/>
        <dbReference type="ChEBI" id="CHEBI:456216"/>
        <dbReference type="EC" id="2.7.1.71"/>
    </reaction>
</comment>
<dbReference type="EMBL" id="BAUV01000016">
    <property type="protein sequence ID" value="GAE35285.1"/>
    <property type="molecule type" value="Genomic_DNA"/>
</dbReference>
<dbReference type="InterPro" id="IPR031322">
    <property type="entry name" value="Shikimate/glucono_kinase"/>
</dbReference>
<reference evidence="12 13" key="1">
    <citation type="journal article" date="2014" name="Genome Announc.">
        <title>Draft Genome Sequences of Three Alkaliphilic Bacillus Strains, Bacillus wakoensis JCM 9140T, Bacillus akibai JCM 9157T, and Bacillus hemicellulosilyticus JCM 9152T.</title>
        <authorList>
            <person name="Yuki M."/>
            <person name="Oshima K."/>
            <person name="Suda W."/>
            <person name="Oshida Y."/>
            <person name="Kitamura K."/>
            <person name="Iida T."/>
            <person name="Hattori M."/>
            <person name="Ohkuma M."/>
        </authorList>
    </citation>
    <scope>NUCLEOTIDE SEQUENCE [LARGE SCALE GENOMIC DNA]</scope>
    <source>
        <strain evidence="12 13">JCM 9157</strain>
    </source>
</reference>
<dbReference type="CDD" id="cd00464">
    <property type="entry name" value="SK"/>
    <property type="match status" value="1"/>
</dbReference>
<gene>
    <name evidence="11" type="primary">aroK</name>
    <name evidence="12" type="ORF">JCM9157_2386</name>
</gene>
<sequence length="183" mass="21088">MQKEFVPSKDKSIVFIGFMGVGKSTIGKLVADQLLRSFIDLDCEIEKEFGMEVSEIFSKYGEKKFREKEKELIYKYCTDNSNVISLGGGAFLQDEIKDLCLKNCMVIALDMSFDNWLKRFHLIVDSRPVLQGKSMTDIEELFYKRQEMYSTHHLKVSVDNLEAKEVAQYISSLLVTAWEKNAL</sequence>
<dbReference type="GO" id="GO:0008652">
    <property type="term" value="P:amino acid biosynthetic process"/>
    <property type="evidence" value="ECO:0007669"/>
    <property type="project" value="UniProtKB-KW"/>
</dbReference>
<dbReference type="PROSITE" id="PS01128">
    <property type="entry name" value="SHIKIMATE_KINASE"/>
    <property type="match status" value="1"/>
</dbReference>
<dbReference type="GO" id="GO:0005829">
    <property type="term" value="C:cytosol"/>
    <property type="evidence" value="ECO:0007669"/>
    <property type="project" value="TreeGrafter"/>
</dbReference>
<dbReference type="PRINTS" id="PR01100">
    <property type="entry name" value="SHIKIMTKNASE"/>
</dbReference>
<organism evidence="12 13">
    <name type="scientific">Halalkalibacter akibai (strain ATCC 43226 / DSM 21942 / CIP 109018 / JCM 9157 / 1139)</name>
    <name type="common">Bacillus akibai</name>
    <dbReference type="NCBI Taxonomy" id="1236973"/>
    <lineage>
        <taxon>Bacteria</taxon>
        <taxon>Bacillati</taxon>
        <taxon>Bacillota</taxon>
        <taxon>Bacilli</taxon>
        <taxon>Bacillales</taxon>
        <taxon>Bacillaceae</taxon>
        <taxon>Halalkalibacter</taxon>
    </lineage>
</organism>
<comment type="caution">
    <text evidence="11">Lacks conserved residue(s) required for the propagation of feature annotation.</text>
</comment>
<accession>W4QT10</accession>
<comment type="subcellular location">
    <subcellularLocation>
        <location evidence="11">Cytoplasm</location>
    </subcellularLocation>
</comment>
<dbReference type="InterPro" id="IPR000623">
    <property type="entry name" value="Shikimate_kinase/TSH1"/>
</dbReference>
<evidence type="ECO:0000256" key="1">
    <source>
        <dbReference type="ARBA" id="ARBA00004842"/>
    </source>
</evidence>
<keyword evidence="11" id="KW-0460">Magnesium</keyword>
<keyword evidence="4 11" id="KW-0028">Amino-acid biosynthesis</keyword>
<dbReference type="GO" id="GO:0005524">
    <property type="term" value="F:ATP binding"/>
    <property type="evidence" value="ECO:0007669"/>
    <property type="project" value="UniProtKB-UniRule"/>
</dbReference>
<dbReference type="EC" id="2.7.1.71" evidence="3 11"/>
<dbReference type="STRING" id="1236973.JCM9157_2386"/>
<comment type="pathway">
    <text evidence="1 11">Metabolic intermediate biosynthesis; chorismate biosynthesis; chorismate from D-erythrose 4-phosphate and phosphoenolpyruvate: step 5/7.</text>
</comment>
<dbReference type="Gene3D" id="3.40.50.300">
    <property type="entry name" value="P-loop containing nucleotide triphosphate hydrolases"/>
    <property type="match status" value="1"/>
</dbReference>
<protein>
    <recommendedName>
        <fullName evidence="3 11">Shikimate kinase</fullName>
        <shortName evidence="11">SK</shortName>
        <ecNumber evidence="3 11">2.7.1.71</ecNumber>
    </recommendedName>
</protein>
<evidence type="ECO:0000256" key="8">
    <source>
        <dbReference type="ARBA" id="ARBA00022840"/>
    </source>
</evidence>
<feature type="binding site" evidence="11">
    <location>
        <position position="42"/>
    </location>
    <ligand>
        <name>substrate</name>
    </ligand>
</feature>
<feature type="binding site" evidence="11">
    <location>
        <position position="24"/>
    </location>
    <ligand>
        <name>Mg(2+)</name>
        <dbReference type="ChEBI" id="CHEBI:18420"/>
    </ligand>
</feature>
<comment type="similarity">
    <text evidence="2 11">Belongs to the shikimate kinase family.</text>
</comment>
<dbReference type="OrthoDB" id="9800332at2"/>
<name>W4QT10_HALA3</name>
<comment type="subunit">
    <text evidence="11">Monomer.</text>
</comment>
<dbReference type="SUPFAM" id="SSF52540">
    <property type="entry name" value="P-loop containing nucleoside triphosphate hydrolases"/>
    <property type="match status" value="1"/>
</dbReference>
<evidence type="ECO:0000313" key="13">
    <source>
        <dbReference type="Proteomes" id="UP000018896"/>
    </source>
</evidence>
<dbReference type="eggNOG" id="COG0703">
    <property type="taxonomic scope" value="Bacteria"/>
</dbReference>
<evidence type="ECO:0000256" key="6">
    <source>
        <dbReference type="ARBA" id="ARBA00022741"/>
    </source>
</evidence>
<dbReference type="RefSeq" id="WP_035664641.1">
    <property type="nucleotide sequence ID" value="NZ_BAUV01000016.1"/>
</dbReference>
<keyword evidence="6 11" id="KW-0547">Nucleotide-binding</keyword>
<keyword evidence="5 11" id="KW-0808">Transferase</keyword>
<keyword evidence="7 11" id="KW-0418">Kinase</keyword>
<dbReference type="AlphaFoldDB" id="W4QT10"/>
<keyword evidence="8 11" id="KW-0067">ATP-binding</keyword>
<feature type="binding site" evidence="11">
    <location>
        <position position="145"/>
    </location>
    <ligand>
        <name>substrate</name>
    </ligand>
</feature>
<evidence type="ECO:0000256" key="9">
    <source>
        <dbReference type="ARBA" id="ARBA00023141"/>
    </source>
</evidence>
<evidence type="ECO:0000313" key="12">
    <source>
        <dbReference type="EMBL" id="GAE35285.1"/>
    </source>
</evidence>
<evidence type="ECO:0000256" key="7">
    <source>
        <dbReference type="ARBA" id="ARBA00022777"/>
    </source>
</evidence>
<evidence type="ECO:0000256" key="10">
    <source>
        <dbReference type="ARBA" id="ARBA00048567"/>
    </source>
</evidence>
<comment type="cofactor">
    <cofactor evidence="11">
        <name>Mg(2+)</name>
        <dbReference type="ChEBI" id="CHEBI:18420"/>
    </cofactor>
    <text evidence="11">Binds 1 Mg(2+) ion per subunit.</text>
</comment>
<evidence type="ECO:0000256" key="11">
    <source>
        <dbReference type="HAMAP-Rule" id="MF_00109"/>
    </source>
</evidence>
<dbReference type="GO" id="GO:0009073">
    <property type="term" value="P:aromatic amino acid family biosynthetic process"/>
    <property type="evidence" value="ECO:0007669"/>
    <property type="project" value="UniProtKB-KW"/>
</dbReference>
<dbReference type="InterPro" id="IPR023000">
    <property type="entry name" value="Shikimate_kinase_CS"/>
</dbReference>
<keyword evidence="11" id="KW-0479">Metal-binding</keyword>
<dbReference type="PANTHER" id="PTHR21087">
    <property type="entry name" value="SHIKIMATE KINASE"/>
    <property type="match status" value="1"/>
</dbReference>
<dbReference type="UniPathway" id="UPA00053">
    <property type="reaction ID" value="UER00088"/>
</dbReference>
<dbReference type="PANTHER" id="PTHR21087:SF16">
    <property type="entry name" value="SHIKIMATE KINASE 1, CHLOROPLASTIC"/>
    <property type="match status" value="1"/>
</dbReference>
<feature type="binding site" evidence="11">
    <location>
        <position position="88"/>
    </location>
    <ligand>
        <name>substrate</name>
    </ligand>
</feature>
<feature type="binding site" evidence="11">
    <location>
        <position position="66"/>
    </location>
    <ligand>
        <name>substrate</name>
    </ligand>
</feature>
<keyword evidence="13" id="KW-1185">Reference proteome</keyword>
<comment type="caution">
    <text evidence="12">The sequence shown here is derived from an EMBL/GenBank/DDBJ whole genome shotgun (WGS) entry which is preliminary data.</text>
</comment>
<evidence type="ECO:0000256" key="5">
    <source>
        <dbReference type="ARBA" id="ARBA00022679"/>
    </source>
</evidence>
<dbReference type="Pfam" id="PF01202">
    <property type="entry name" value="SKI"/>
    <property type="match status" value="1"/>
</dbReference>
<keyword evidence="11" id="KW-0963">Cytoplasm</keyword>
<dbReference type="Proteomes" id="UP000018896">
    <property type="component" value="Unassembled WGS sequence"/>
</dbReference>
<dbReference type="HAMAP" id="MF_00109">
    <property type="entry name" value="Shikimate_kinase"/>
    <property type="match status" value="1"/>
</dbReference>
<evidence type="ECO:0000256" key="4">
    <source>
        <dbReference type="ARBA" id="ARBA00022605"/>
    </source>
</evidence>
<evidence type="ECO:0000256" key="2">
    <source>
        <dbReference type="ARBA" id="ARBA00006997"/>
    </source>
</evidence>
<dbReference type="GO" id="GO:0000287">
    <property type="term" value="F:magnesium ion binding"/>
    <property type="evidence" value="ECO:0007669"/>
    <property type="project" value="UniProtKB-UniRule"/>
</dbReference>
<feature type="binding site" evidence="11">
    <location>
        <begin position="20"/>
        <end position="25"/>
    </location>
    <ligand>
        <name>ATP</name>
        <dbReference type="ChEBI" id="CHEBI:30616"/>
    </ligand>
</feature>
<comment type="function">
    <text evidence="11">Catalyzes the specific phosphorylation of the 3-hydroxyl group of shikimic acid using ATP as a cosubstrate.</text>
</comment>
<proteinExistence type="inferred from homology"/>